<dbReference type="FunFam" id="2.40.50.770:FF:000004">
    <property type="entry name" value="RecQ-mediated instability protein (DUF1767)"/>
    <property type="match status" value="1"/>
</dbReference>
<feature type="compositionally biased region" description="Polar residues" evidence="4">
    <location>
        <begin position="23"/>
        <end position="48"/>
    </location>
</feature>
<comment type="similarity">
    <text evidence="1">Belongs to the RMI1 family.</text>
</comment>
<dbReference type="Pfam" id="PF08585">
    <property type="entry name" value="RMI1_N_C"/>
    <property type="match status" value="1"/>
</dbReference>
<dbReference type="GO" id="GO:0016604">
    <property type="term" value="C:nuclear body"/>
    <property type="evidence" value="ECO:0007669"/>
    <property type="project" value="TreeGrafter"/>
</dbReference>
<dbReference type="InterPro" id="IPR013894">
    <property type="entry name" value="RMI1_OB"/>
</dbReference>
<evidence type="ECO:0000256" key="3">
    <source>
        <dbReference type="ARBA" id="ARBA00077519"/>
    </source>
</evidence>
<protein>
    <recommendedName>
        <fullName evidence="2">RecQ-mediated genome instability protein 1</fullName>
    </recommendedName>
    <alternativeName>
        <fullName evidence="3">BLM-associated protein of 75 kDa homolog</fullName>
    </alternativeName>
</protein>
<dbReference type="InterPro" id="IPR042470">
    <property type="entry name" value="RMI1_N_C_sf"/>
</dbReference>
<dbReference type="GO" id="GO:0031422">
    <property type="term" value="C:RecQ family helicase-topoisomerase III complex"/>
    <property type="evidence" value="ECO:0007669"/>
    <property type="project" value="TreeGrafter"/>
</dbReference>
<feature type="region of interest" description="Disordered" evidence="4">
    <location>
        <begin position="1"/>
        <end position="96"/>
    </location>
</feature>
<dbReference type="EMBL" id="SSTE01006842">
    <property type="protein sequence ID" value="KAA0057758.1"/>
    <property type="molecule type" value="Genomic_DNA"/>
</dbReference>
<evidence type="ECO:0000313" key="9">
    <source>
        <dbReference type="Proteomes" id="UP000321393"/>
    </source>
</evidence>
<evidence type="ECO:0000313" key="8">
    <source>
        <dbReference type="EMBL" id="KAA0057758.1"/>
    </source>
</evidence>
<dbReference type="GO" id="GO:0000166">
    <property type="term" value="F:nucleotide binding"/>
    <property type="evidence" value="ECO:0007669"/>
    <property type="project" value="InterPro"/>
</dbReference>
<feature type="domain" description="RecQ mediated genome instability protein 1 OB-fold" evidence="5">
    <location>
        <begin position="161"/>
        <end position="272"/>
    </location>
</feature>
<evidence type="ECO:0000256" key="2">
    <source>
        <dbReference type="ARBA" id="ARBA00018987"/>
    </source>
</evidence>
<accession>A0A5A7URI1</accession>
<evidence type="ECO:0000259" key="5">
    <source>
        <dbReference type="Pfam" id="PF08585"/>
    </source>
</evidence>
<sequence length="645" mass="70806">MTRRRLRLSSSSDEDLEQDSHCLDSSPTSLQPIILDNLNSHFNPNVSEPVQVPDSDDDEQHFIDVSDHLSPPSPDSDHSLPHSPDPNPLSPGLASTHPPCPVSDFLRGLGLSLKREWLGACIRSLQESVPGFFSLNHSAKGKLCFEQFLVSDMNYAGAGVLPENVDSMHLVDLPGPYVLQVDEIVNISCALKGRYQTAPANIKRCLKLSMTDGVQRVFGMEYRPIKDLEVLAPAGLKVVISDVSVRRGLLMLVPEAFEVLGGQVEELEAARKRLVDEVNKPPRGRRTRTGVVPSLASRATHAAWPSDNVQEPGHSSRMVDAEPSRSDQGARLFHRGNEAFSAPVADAFTTPVSRTNANSELSSNFVSNVEEIRSHSIPSGRASAEPTIVPNSVEDTSVVNSVDDTNMVNSVNDSNAVNSVEDTIMVDIEHPLILSGDREIPFTYLASLSAKLAAAKEKSPSVRGRIKCFLTGVKGFQFKQRTRYELRVFVDDGSLISEVLIDNEVVQKAIGHSPKDVTDAMDSSDVKVVSAMKETLRQFQIFLINFEGTMLVEMNKTSSLPVVLEMAEGCLESDARLLLRRLACSNAVPTDEHARYLGLEIKAVKLLWSYTISLPVTNEKSLMGEAQIHICRQTDDNCKHEINET</sequence>
<gene>
    <name evidence="8" type="ORF">E6C27_scaffold274G00400</name>
</gene>
<dbReference type="Proteomes" id="UP000321393">
    <property type="component" value="Unassembled WGS sequence"/>
</dbReference>
<evidence type="ECO:0000256" key="4">
    <source>
        <dbReference type="SAM" id="MobiDB-lite"/>
    </source>
</evidence>
<dbReference type="GO" id="GO:0000724">
    <property type="term" value="P:double-strand break repair via homologous recombination"/>
    <property type="evidence" value="ECO:0007669"/>
    <property type="project" value="TreeGrafter"/>
</dbReference>
<name>A0A5A7URI1_CUCMM</name>
<dbReference type="InterPro" id="IPR032199">
    <property type="entry name" value="RMI1_C"/>
</dbReference>
<proteinExistence type="inferred from homology"/>
<organism evidence="8 9">
    <name type="scientific">Cucumis melo var. makuwa</name>
    <name type="common">Oriental melon</name>
    <dbReference type="NCBI Taxonomy" id="1194695"/>
    <lineage>
        <taxon>Eukaryota</taxon>
        <taxon>Viridiplantae</taxon>
        <taxon>Streptophyta</taxon>
        <taxon>Embryophyta</taxon>
        <taxon>Tracheophyta</taxon>
        <taxon>Spermatophyta</taxon>
        <taxon>Magnoliopsida</taxon>
        <taxon>eudicotyledons</taxon>
        <taxon>Gunneridae</taxon>
        <taxon>Pentapetalae</taxon>
        <taxon>rosids</taxon>
        <taxon>fabids</taxon>
        <taxon>Cucurbitales</taxon>
        <taxon>Cucurbitaceae</taxon>
        <taxon>Benincaseae</taxon>
        <taxon>Cucumis</taxon>
    </lineage>
</organism>
<dbReference type="Pfam" id="PF21000">
    <property type="entry name" value="RMI1_N_N"/>
    <property type="match status" value="1"/>
</dbReference>
<reference evidence="8 9" key="1">
    <citation type="submission" date="2019-08" db="EMBL/GenBank/DDBJ databases">
        <title>Draft genome sequences of two oriental melons (Cucumis melo L. var makuwa).</title>
        <authorList>
            <person name="Kwon S.-Y."/>
        </authorList>
    </citation>
    <scope>NUCLEOTIDE SEQUENCE [LARGE SCALE GENOMIC DNA]</scope>
    <source>
        <strain evidence="9">cv. SW 3</strain>
        <tissue evidence="8">Leaf</tissue>
    </source>
</reference>
<evidence type="ECO:0000256" key="1">
    <source>
        <dbReference type="ARBA" id="ARBA00006395"/>
    </source>
</evidence>
<feature type="domain" description="RMI1 N-terminal" evidence="7">
    <location>
        <begin position="110"/>
        <end position="153"/>
    </location>
</feature>
<dbReference type="PANTHER" id="PTHR14790">
    <property type="entry name" value="RECQ-MEDIATED GENOME INSTABILITY PROTEIN 1 RMI1"/>
    <property type="match status" value="1"/>
</dbReference>
<dbReference type="AlphaFoldDB" id="A0A5A7URI1"/>
<dbReference type="Pfam" id="PF16099">
    <property type="entry name" value="RMI1_C"/>
    <property type="match status" value="1"/>
</dbReference>
<evidence type="ECO:0000259" key="6">
    <source>
        <dbReference type="Pfam" id="PF16099"/>
    </source>
</evidence>
<dbReference type="InterPro" id="IPR049363">
    <property type="entry name" value="RMI1_N"/>
</dbReference>
<dbReference type="STRING" id="1194695.A0A5A7URI1"/>
<feature type="domain" description="RecQ-mediated genome instability protein 1 C-terminal OB-fold" evidence="6">
    <location>
        <begin position="440"/>
        <end position="582"/>
    </location>
</feature>
<comment type="caution">
    <text evidence="8">The sequence shown here is derived from an EMBL/GenBank/DDBJ whole genome shotgun (WGS) entry which is preliminary data.</text>
</comment>
<dbReference type="OrthoDB" id="341511at2759"/>
<feature type="region of interest" description="Disordered" evidence="4">
    <location>
        <begin position="297"/>
        <end position="322"/>
    </location>
</feature>
<dbReference type="Gene3D" id="2.40.50.770">
    <property type="entry name" value="RecQ-mediated genome instability protein Rmi1, C-terminal domain"/>
    <property type="match status" value="1"/>
</dbReference>
<evidence type="ECO:0000259" key="7">
    <source>
        <dbReference type="Pfam" id="PF21000"/>
    </source>
</evidence>
<dbReference type="SMART" id="SM01161">
    <property type="entry name" value="DUF1767"/>
    <property type="match status" value="1"/>
</dbReference>
<dbReference type="GO" id="GO:0000712">
    <property type="term" value="P:resolution of meiotic recombination intermediates"/>
    <property type="evidence" value="ECO:0007669"/>
    <property type="project" value="TreeGrafter"/>
</dbReference>
<dbReference type="PANTHER" id="PTHR14790:SF15">
    <property type="entry name" value="RECQ-MEDIATED GENOME INSTABILITY PROTEIN 1"/>
    <property type="match status" value="1"/>
</dbReference>